<evidence type="ECO:0000313" key="2">
    <source>
        <dbReference type="Proteomes" id="UP001526143"/>
    </source>
</evidence>
<evidence type="ECO:0000313" key="1">
    <source>
        <dbReference type="EMBL" id="MCV3213124.1"/>
    </source>
</evidence>
<comment type="caution">
    <text evidence="1">The sequence shown here is derived from an EMBL/GenBank/DDBJ whole genome shotgun (WGS) entry which is preliminary data.</text>
</comment>
<dbReference type="InterPro" id="IPR010328">
    <property type="entry name" value="DUF928"/>
</dbReference>
<accession>A0ABT3AVH6</accession>
<dbReference type="Pfam" id="PF06051">
    <property type="entry name" value="DUF928"/>
    <property type="match status" value="1"/>
</dbReference>
<proteinExistence type="predicted"/>
<protein>
    <submittedName>
        <fullName evidence="1">DUF928 domain-containing protein</fullName>
    </submittedName>
</protein>
<dbReference type="Proteomes" id="UP001526143">
    <property type="component" value="Unassembled WGS sequence"/>
</dbReference>
<sequence length="256" mass="28450">MKTLKKLSTALGLTCLMLGTFISIGTTSNRMKAHAFIPLEISYGSIANAQQYVPPNRGSRPQRTEGSGARGCTNSIPASLNLLIPKDHIARTINARPTFLWQVSAATSAPMVFTLTEARSRQPMFQKRLKADKAGIVRLELPQEAPEMAVGKEYRWTVALVCNEKRPSENINARAWIERVDNTPELTKKLAAASSDRDRALIYAKSGMWYDAMAILNKLQTTNPTERTQAMDSFISLLEQVGLNQVATVERQRRTN</sequence>
<dbReference type="EMBL" id="JAOWRF010000093">
    <property type="protein sequence ID" value="MCV3213124.1"/>
    <property type="molecule type" value="Genomic_DNA"/>
</dbReference>
<name>A0ABT3AVH6_9CYAN</name>
<reference evidence="1 2" key="1">
    <citation type="submission" date="2022-10" db="EMBL/GenBank/DDBJ databases">
        <title>Identification of biosynthetic pathway for the production of the potent trypsin inhibitor radiosumin.</title>
        <authorList>
            <person name="Fewer D.P."/>
            <person name="Delbaje E."/>
            <person name="Ouyang X."/>
            <person name="Agostino P.D."/>
            <person name="Wahlsten M."/>
            <person name="Jokela J."/>
            <person name="Permi P."/>
            <person name="Haapaniemi E."/>
            <person name="Koistinen H."/>
        </authorList>
    </citation>
    <scope>NUCLEOTIDE SEQUENCE [LARGE SCALE GENOMIC DNA]</scope>
    <source>
        <strain evidence="1 2">NIES-515</strain>
    </source>
</reference>
<keyword evidence="2" id="KW-1185">Reference proteome</keyword>
<gene>
    <name evidence="1" type="ORF">OGM63_06225</name>
</gene>
<dbReference type="RefSeq" id="WP_263744630.1">
    <property type="nucleotide sequence ID" value="NZ_JAOWRF010000093.1"/>
</dbReference>
<organism evidence="1 2">
    <name type="scientific">Plectonema radiosum NIES-515</name>
    <dbReference type="NCBI Taxonomy" id="2986073"/>
    <lineage>
        <taxon>Bacteria</taxon>
        <taxon>Bacillati</taxon>
        <taxon>Cyanobacteriota</taxon>
        <taxon>Cyanophyceae</taxon>
        <taxon>Oscillatoriophycideae</taxon>
        <taxon>Oscillatoriales</taxon>
        <taxon>Microcoleaceae</taxon>
        <taxon>Plectonema</taxon>
    </lineage>
</organism>